<reference evidence="1 2" key="1">
    <citation type="submission" date="2019-12" db="EMBL/GenBank/DDBJ databases">
        <title>Whole genome shotgun sequence of Streptomyces caniferus NBRC 15389.</title>
        <authorList>
            <person name="Ichikawa N."/>
            <person name="Kimura A."/>
            <person name="Kitahashi Y."/>
            <person name="Komaki H."/>
            <person name="Tamura T."/>
        </authorList>
    </citation>
    <scope>NUCLEOTIDE SEQUENCE [LARGE SCALE GENOMIC DNA]</scope>
    <source>
        <strain evidence="1 2">NBRC 15389</strain>
    </source>
</reference>
<name>A0A640S3N1_9ACTN</name>
<dbReference type="AlphaFoldDB" id="A0A640S3N1"/>
<protein>
    <submittedName>
        <fullName evidence="1">Uncharacterized protein</fullName>
    </submittedName>
</protein>
<dbReference type="RefSeq" id="WP_159471140.1">
    <property type="nucleotide sequence ID" value="NZ_BAAATH010000045.1"/>
</dbReference>
<accession>A0A640S3N1</accession>
<dbReference type="EMBL" id="BLIN01000002">
    <property type="protein sequence ID" value="GFE05262.1"/>
    <property type="molecule type" value="Genomic_DNA"/>
</dbReference>
<evidence type="ECO:0000313" key="1">
    <source>
        <dbReference type="EMBL" id="GFE05262.1"/>
    </source>
</evidence>
<evidence type="ECO:0000313" key="2">
    <source>
        <dbReference type="Proteomes" id="UP000435837"/>
    </source>
</evidence>
<sequence>MTPPSRPRLLPWSSPEGKPCYLLSDGDGPVTRQADTVERAQLASGDVLLGHARALLRDNGTTTPELRFPACCLTGALGDTLRISRSRGDRLGCRHPEPAEGEAALSLDAFRLGGG</sequence>
<dbReference type="Proteomes" id="UP000435837">
    <property type="component" value="Unassembled WGS sequence"/>
</dbReference>
<organism evidence="1 2">
    <name type="scientific">Streptomyces caniferus</name>
    <dbReference type="NCBI Taxonomy" id="285557"/>
    <lineage>
        <taxon>Bacteria</taxon>
        <taxon>Bacillati</taxon>
        <taxon>Actinomycetota</taxon>
        <taxon>Actinomycetes</taxon>
        <taxon>Kitasatosporales</taxon>
        <taxon>Streptomycetaceae</taxon>
        <taxon>Streptomyces</taxon>
    </lineage>
</organism>
<proteinExistence type="predicted"/>
<dbReference type="OrthoDB" id="4320909at2"/>
<comment type="caution">
    <text evidence="1">The sequence shown here is derived from an EMBL/GenBank/DDBJ whole genome shotgun (WGS) entry which is preliminary data.</text>
</comment>
<gene>
    <name evidence="1" type="ORF">Scani_15300</name>
</gene>